<dbReference type="SUPFAM" id="SSF51905">
    <property type="entry name" value="FAD/NAD(P)-binding domain"/>
    <property type="match status" value="2"/>
</dbReference>
<dbReference type="InterPro" id="IPR054585">
    <property type="entry name" value="NDH2-like_C"/>
</dbReference>
<reference evidence="9 10" key="1">
    <citation type="journal article" date="2019" name="Environ. Microbiol.">
        <title>Species interactions and distinct microbial communities in high Arctic permafrost affected cryosols are associated with the CH4 and CO2 gas fluxes.</title>
        <authorList>
            <person name="Altshuler I."/>
            <person name="Hamel J."/>
            <person name="Turney S."/>
            <person name="Magnuson E."/>
            <person name="Levesque R."/>
            <person name="Greer C."/>
            <person name="Whyte L.G."/>
        </authorList>
    </citation>
    <scope>NUCLEOTIDE SEQUENCE [LARGE SCALE GENOMIC DNA]</scope>
    <source>
        <strain evidence="9 10">S9.3B</strain>
    </source>
</reference>
<dbReference type="RefSeq" id="WP_140881382.1">
    <property type="nucleotide sequence ID" value="NZ_RCZP01000002.1"/>
</dbReference>
<keyword evidence="10" id="KW-1185">Reference proteome</keyword>
<keyword evidence="5" id="KW-0560">Oxidoreductase</keyword>
<dbReference type="AlphaFoldDB" id="A0A502GEZ2"/>
<dbReference type="PANTHER" id="PTHR42913:SF3">
    <property type="entry name" value="64 KDA MITOCHONDRIAL NADH DEHYDROGENASE (EUROFUNG)"/>
    <property type="match status" value="1"/>
</dbReference>
<evidence type="ECO:0000256" key="2">
    <source>
        <dbReference type="ARBA" id="ARBA00005272"/>
    </source>
</evidence>
<sequence length="457" mass="48449">MNTASPPPAHPLRVVIVGAGFGGLEAARALARAPVELTIVDRQNHHLFQPLLYQVATAALSPGDIAWPVRSVFRRQANVTTLMAEVTGIDPAARVVRADGASIPYDALVLATGATHSYFGRDDWAPFAPGIKTIEDATEIRRRLLTAFERAEMAADEAERQRLLTFVVVGGGPTGVELAGAMAELARQALKSEFRRADPRRARIILVEAGPRLLASFPEDLSAYAARSLARMGVEIRTGARVTGCDAGGVVLDGAERIAASSTVWAAGVVASPAGAWIGAERDGAGRVAAGPDLTVPGHPEIFVVGDLVTARDGTGRPIPGNAPAAKQMGGYVGKVIAARARGELAPPPFAYRHHGDLATIGRRSAVVAMDGFRLKGWLGWWFWGLAHVYYLIGFRSRVVVSFEWFWSYLTFQRGARLITRRLSPAAAAPPEAVPEPGAAPKPPAASRPAELAAPGR</sequence>
<dbReference type="InterPro" id="IPR036188">
    <property type="entry name" value="FAD/NAD-bd_sf"/>
</dbReference>
<keyword evidence="4" id="KW-0274">FAD</keyword>
<dbReference type="Proteomes" id="UP000317078">
    <property type="component" value="Unassembled WGS sequence"/>
</dbReference>
<evidence type="ECO:0000313" key="10">
    <source>
        <dbReference type="Proteomes" id="UP000317078"/>
    </source>
</evidence>
<dbReference type="Gene3D" id="3.50.50.100">
    <property type="match status" value="1"/>
</dbReference>
<gene>
    <name evidence="9" type="ORF">EAH89_03535</name>
</gene>
<dbReference type="Pfam" id="PF07992">
    <property type="entry name" value="Pyr_redox_2"/>
    <property type="match status" value="1"/>
</dbReference>
<comment type="similarity">
    <text evidence="2">Belongs to the NADH dehydrogenase family.</text>
</comment>
<evidence type="ECO:0000259" key="7">
    <source>
        <dbReference type="Pfam" id="PF07992"/>
    </source>
</evidence>
<dbReference type="Pfam" id="PF22366">
    <property type="entry name" value="NDH2_C"/>
    <property type="match status" value="1"/>
</dbReference>
<dbReference type="OrthoDB" id="9781621at2"/>
<protein>
    <submittedName>
        <fullName evidence="9">NAD(P)/FAD-dependent oxidoreductase</fullName>
    </submittedName>
</protein>
<comment type="caution">
    <text evidence="9">The sequence shown here is derived from an EMBL/GenBank/DDBJ whole genome shotgun (WGS) entry which is preliminary data.</text>
</comment>
<feature type="domain" description="FAD/NAD(P)-binding" evidence="7">
    <location>
        <begin position="13"/>
        <end position="330"/>
    </location>
</feature>
<organism evidence="9 10">
    <name type="scientific">Muricoccus nepalensis</name>
    <dbReference type="NCBI Taxonomy" id="1854500"/>
    <lineage>
        <taxon>Bacteria</taxon>
        <taxon>Pseudomonadati</taxon>
        <taxon>Pseudomonadota</taxon>
        <taxon>Alphaproteobacteria</taxon>
        <taxon>Acetobacterales</taxon>
        <taxon>Roseomonadaceae</taxon>
        <taxon>Muricoccus</taxon>
    </lineage>
</organism>
<name>A0A502GEZ2_9PROT</name>
<dbReference type="PANTHER" id="PTHR42913">
    <property type="entry name" value="APOPTOSIS-INDUCING FACTOR 1"/>
    <property type="match status" value="1"/>
</dbReference>
<feature type="compositionally biased region" description="Pro residues" evidence="6">
    <location>
        <begin position="432"/>
        <end position="446"/>
    </location>
</feature>
<dbReference type="GO" id="GO:0003955">
    <property type="term" value="F:NAD(P)H dehydrogenase (quinone) activity"/>
    <property type="evidence" value="ECO:0007669"/>
    <property type="project" value="TreeGrafter"/>
</dbReference>
<evidence type="ECO:0000256" key="4">
    <source>
        <dbReference type="ARBA" id="ARBA00022827"/>
    </source>
</evidence>
<evidence type="ECO:0000256" key="6">
    <source>
        <dbReference type="SAM" id="MobiDB-lite"/>
    </source>
</evidence>
<evidence type="ECO:0000259" key="8">
    <source>
        <dbReference type="Pfam" id="PF22366"/>
    </source>
</evidence>
<evidence type="ECO:0000256" key="5">
    <source>
        <dbReference type="ARBA" id="ARBA00023002"/>
    </source>
</evidence>
<evidence type="ECO:0000313" key="9">
    <source>
        <dbReference type="EMBL" id="TPG60454.1"/>
    </source>
</evidence>
<comment type="cofactor">
    <cofactor evidence="1">
        <name>FAD</name>
        <dbReference type="ChEBI" id="CHEBI:57692"/>
    </cofactor>
</comment>
<feature type="region of interest" description="Disordered" evidence="6">
    <location>
        <begin position="429"/>
        <end position="457"/>
    </location>
</feature>
<dbReference type="EMBL" id="RCZP01000002">
    <property type="protein sequence ID" value="TPG60454.1"/>
    <property type="molecule type" value="Genomic_DNA"/>
</dbReference>
<dbReference type="GO" id="GO:0019646">
    <property type="term" value="P:aerobic electron transport chain"/>
    <property type="evidence" value="ECO:0007669"/>
    <property type="project" value="TreeGrafter"/>
</dbReference>
<accession>A0A502GEZ2</accession>
<evidence type="ECO:0000256" key="3">
    <source>
        <dbReference type="ARBA" id="ARBA00022630"/>
    </source>
</evidence>
<keyword evidence="3" id="KW-0285">Flavoprotein</keyword>
<feature type="domain" description="External alternative NADH-ubiquinone oxidoreductase-like C-terminal" evidence="8">
    <location>
        <begin position="354"/>
        <end position="410"/>
    </location>
</feature>
<dbReference type="PRINTS" id="PR00368">
    <property type="entry name" value="FADPNR"/>
</dbReference>
<evidence type="ECO:0000256" key="1">
    <source>
        <dbReference type="ARBA" id="ARBA00001974"/>
    </source>
</evidence>
<proteinExistence type="inferred from homology"/>
<dbReference type="PRINTS" id="PR00411">
    <property type="entry name" value="PNDRDTASEI"/>
</dbReference>
<dbReference type="InterPro" id="IPR023753">
    <property type="entry name" value="FAD/NAD-binding_dom"/>
</dbReference>
<dbReference type="InterPro" id="IPR051169">
    <property type="entry name" value="NADH-Q_oxidoreductase"/>
</dbReference>